<protein>
    <recommendedName>
        <fullName evidence="6">Major royal jelly protein</fullName>
    </recommendedName>
</protein>
<dbReference type="Gene3D" id="2.120.10.30">
    <property type="entry name" value="TolB, C-terminal domain"/>
    <property type="match status" value="1"/>
</dbReference>
<gene>
    <name evidence="4" type="ORF">DI598_04380</name>
</gene>
<keyword evidence="2" id="KW-0964">Secreted</keyword>
<sequence>MKSITILFLCIVSFTLRTHAQMPKEYPVGINLAASLDSVEPAGVVVTEDNRLFVALPRGGVNHHFPSVAEIVNDKIIPFPNQSINENVNTDYAHHLVSVLGITLYKNTLWILDQGKRAGIDHIPDGATKVVAVDILSKKILKTIPIPKPFFRETIQLNDLRFDPTHGKEGTIYISNNGFAKPDQSIIVVDVATGRLRELFRDAPEVSPVKGFMTYIEGLPHVLSYSHPTMPQGGVNGIELTHDFKKLYWTIPTNPNFYSISTDTISNFALSDDAVKKAIHWEGQIVSNGGITIDKQDNLYFGDASRYSILKRTPNGKVSLVAYDPRLIWPDGLFVQNDSLYVTIGQWHRSPGLNGGKDLRHGPYDILKIPLSEAK</sequence>
<evidence type="ECO:0000313" key="5">
    <source>
        <dbReference type="Proteomes" id="UP000249645"/>
    </source>
</evidence>
<dbReference type="EMBL" id="QFOI01000047">
    <property type="protein sequence ID" value="PZP50954.1"/>
    <property type="molecule type" value="Genomic_DNA"/>
</dbReference>
<dbReference type="Pfam" id="PF03022">
    <property type="entry name" value="MRJP"/>
    <property type="match status" value="1"/>
</dbReference>
<dbReference type="PANTHER" id="PTHR10009:SF18">
    <property type="entry name" value="PROTEIN YELLOW-LIKE PROTEIN"/>
    <property type="match status" value="1"/>
</dbReference>
<dbReference type="Proteomes" id="UP000249645">
    <property type="component" value="Unassembled WGS sequence"/>
</dbReference>
<evidence type="ECO:0000256" key="3">
    <source>
        <dbReference type="SAM" id="SignalP"/>
    </source>
</evidence>
<name>A0A2W5F9R6_9SPHI</name>
<evidence type="ECO:0000256" key="1">
    <source>
        <dbReference type="ARBA" id="ARBA00004613"/>
    </source>
</evidence>
<evidence type="ECO:0000313" key="4">
    <source>
        <dbReference type="EMBL" id="PZP50954.1"/>
    </source>
</evidence>
<dbReference type="GO" id="GO:0005576">
    <property type="term" value="C:extracellular region"/>
    <property type="evidence" value="ECO:0007669"/>
    <property type="project" value="UniProtKB-SubCell"/>
</dbReference>
<proteinExistence type="predicted"/>
<organism evidence="4 5">
    <name type="scientific">Pseudopedobacter saltans</name>
    <dbReference type="NCBI Taxonomy" id="151895"/>
    <lineage>
        <taxon>Bacteria</taxon>
        <taxon>Pseudomonadati</taxon>
        <taxon>Bacteroidota</taxon>
        <taxon>Sphingobacteriia</taxon>
        <taxon>Sphingobacteriales</taxon>
        <taxon>Sphingobacteriaceae</taxon>
        <taxon>Pseudopedobacter</taxon>
    </lineage>
</organism>
<dbReference type="InterPro" id="IPR017996">
    <property type="entry name" value="MRJP/yellow-related"/>
</dbReference>
<feature type="signal peptide" evidence="3">
    <location>
        <begin position="1"/>
        <end position="20"/>
    </location>
</feature>
<comment type="subcellular location">
    <subcellularLocation>
        <location evidence="1">Secreted</location>
    </subcellularLocation>
</comment>
<comment type="caution">
    <text evidence="4">The sequence shown here is derived from an EMBL/GenBank/DDBJ whole genome shotgun (WGS) entry which is preliminary data.</text>
</comment>
<feature type="chain" id="PRO_5016022334" description="Major royal jelly protein" evidence="3">
    <location>
        <begin position="21"/>
        <end position="375"/>
    </location>
</feature>
<dbReference type="PANTHER" id="PTHR10009">
    <property type="entry name" value="PROTEIN YELLOW-RELATED"/>
    <property type="match status" value="1"/>
</dbReference>
<reference evidence="4 5" key="1">
    <citation type="submission" date="2017-11" db="EMBL/GenBank/DDBJ databases">
        <title>Infants hospitalized years apart are colonized by the same room-sourced microbial strains.</title>
        <authorList>
            <person name="Brooks B."/>
            <person name="Olm M.R."/>
            <person name="Firek B.A."/>
            <person name="Baker R."/>
            <person name="Thomas B.C."/>
            <person name="Morowitz M.J."/>
            <person name="Banfield J.F."/>
        </authorList>
    </citation>
    <scope>NUCLEOTIDE SEQUENCE [LARGE SCALE GENOMIC DNA]</scope>
    <source>
        <strain evidence="4">S2_009_000_R2_76</strain>
    </source>
</reference>
<evidence type="ECO:0008006" key="6">
    <source>
        <dbReference type="Google" id="ProtNLM"/>
    </source>
</evidence>
<dbReference type="SUPFAM" id="SSF101898">
    <property type="entry name" value="NHL repeat"/>
    <property type="match status" value="1"/>
</dbReference>
<dbReference type="AlphaFoldDB" id="A0A2W5F9R6"/>
<keyword evidence="3" id="KW-0732">Signal</keyword>
<evidence type="ECO:0000256" key="2">
    <source>
        <dbReference type="ARBA" id="ARBA00022525"/>
    </source>
</evidence>
<accession>A0A2W5F9R6</accession>
<dbReference type="InterPro" id="IPR011042">
    <property type="entry name" value="6-blade_b-propeller_TolB-like"/>
</dbReference>